<proteinExistence type="predicted"/>
<dbReference type="InterPro" id="IPR013078">
    <property type="entry name" value="His_Pase_superF_clade-1"/>
</dbReference>
<evidence type="ECO:0000313" key="2">
    <source>
        <dbReference type="EMBL" id="MBH5390828.1"/>
    </source>
</evidence>
<dbReference type="SUPFAM" id="SSF53254">
    <property type="entry name" value="Phosphoglycerate mutase-like"/>
    <property type="match status" value="1"/>
</dbReference>
<reference evidence="2 3" key="1">
    <citation type="submission" date="2020-07" db="EMBL/GenBank/DDBJ databases">
        <title>Bradyrhizobium diversity isolated from nodules of indigenous legumes of Western Australia.</title>
        <authorList>
            <person name="Klepa M.S."/>
        </authorList>
    </citation>
    <scope>NUCLEOTIDE SEQUENCE [LARGE SCALE GENOMIC DNA]</scope>
    <source>
        <strain evidence="2 3">CNPSo 4019</strain>
    </source>
</reference>
<accession>A0ABS0PC81</accession>
<feature type="region of interest" description="Disordered" evidence="1">
    <location>
        <begin position="7"/>
        <end position="29"/>
    </location>
</feature>
<keyword evidence="3" id="KW-1185">Reference proteome</keyword>
<sequence length="204" mass="22217">MKIILVRHGRPDENDSANPGDPPLNNDGRRQAGAIADLLSLETIDRIVASPLRRARQTAEPLAQRIGRRIDVVDGWAEADRFGARYRSTETLRGLGQEEWKRFLTDPIRYLGGDPNRFQAEVLGALKTIAAEGHTTQKVAIFTHGMPINVVLSRALALNGFVHFLPGYGSVTRLRLRSDGGIGIISINESAHHALATPIASTGS</sequence>
<organism evidence="2 3">
    <name type="scientific">Bradyrhizobium diversitatis</name>
    <dbReference type="NCBI Taxonomy" id="2755406"/>
    <lineage>
        <taxon>Bacteria</taxon>
        <taxon>Pseudomonadati</taxon>
        <taxon>Pseudomonadota</taxon>
        <taxon>Alphaproteobacteria</taxon>
        <taxon>Hyphomicrobiales</taxon>
        <taxon>Nitrobacteraceae</taxon>
        <taxon>Bradyrhizobium</taxon>
    </lineage>
</organism>
<protein>
    <submittedName>
        <fullName evidence="2">Histidine phosphatase family protein</fullName>
    </submittedName>
</protein>
<dbReference type="EMBL" id="JACEGD010000038">
    <property type="protein sequence ID" value="MBH5390828.1"/>
    <property type="molecule type" value="Genomic_DNA"/>
</dbReference>
<evidence type="ECO:0000256" key="1">
    <source>
        <dbReference type="SAM" id="MobiDB-lite"/>
    </source>
</evidence>
<name>A0ABS0PC81_9BRAD</name>
<dbReference type="Gene3D" id="3.40.50.1240">
    <property type="entry name" value="Phosphoglycerate mutase-like"/>
    <property type="match status" value="1"/>
</dbReference>
<dbReference type="SMART" id="SM00855">
    <property type="entry name" value="PGAM"/>
    <property type="match status" value="1"/>
</dbReference>
<comment type="caution">
    <text evidence="2">The sequence shown here is derived from an EMBL/GenBank/DDBJ whole genome shotgun (WGS) entry which is preliminary data.</text>
</comment>
<gene>
    <name evidence="2" type="ORF">H1B27_31825</name>
</gene>
<dbReference type="InterPro" id="IPR050275">
    <property type="entry name" value="PGM_Phosphatase"/>
</dbReference>
<dbReference type="Pfam" id="PF00300">
    <property type="entry name" value="His_Phos_1"/>
    <property type="match status" value="1"/>
</dbReference>
<evidence type="ECO:0000313" key="3">
    <source>
        <dbReference type="Proteomes" id="UP001194539"/>
    </source>
</evidence>
<dbReference type="RefSeq" id="WP_197968764.1">
    <property type="nucleotide sequence ID" value="NZ_JACEGD010000038.1"/>
</dbReference>
<dbReference type="CDD" id="cd07067">
    <property type="entry name" value="HP_PGM_like"/>
    <property type="match status" value="1"/>
</dbReference>
<dbReference type="InterPro" id="IPR029033">
    <property type="entry name" value="His_PPase_superfam"/>
</dbReference>
<dbReference type="Proteomes" id="UP001194539">
    <property type="component" value="Unassembled WGS sequence"/>
</dbReference>
<dbReference type="PANTHER" id="PTHR48100">
    <property type="entry name" value="BROAD-SPECIFICITY PHOSPHATASE YOR283W-RELATED"/>
    <property type="match status" value="1"/>
</dbReference>